<evidence type="ECO:0000256" key="3">
    <source>
        <dbReference type="ARBA" id="ARBA00022989"/>
    </source>
</evidence>
<dbReference type="Pfam" id="PF13564">
    <property type="entry name" value="DoxX_2"/>
    <property type="match status" value="1"/>
</dbReference>
<keyword evidence="6" id="KW-1185">Reference proteome</keyword>
<keyword evidence="2" id="KW-0812">Transmembrane</keyword>
<evidence type="ECO:0000256" key="4">
    <source>
        <dbReference type="ARBA" id="ARBA00023136"/>
    </source>
</evidence>
<accession>A0A6I4I5C2</accession>
<dbReference type="AlphaFoldDB" id="A0A6I4I5C2"/>
<dbReference type="InterPro" id="IPR032808">
    <property type="entry name" value="DoxX"/>
</dbReference>
<sequence length="136" mass="15126">MTTLTVAAPASKKDKIIYWIFTTIFFLFDGLLPALTFNNQMAKDGIHGLGFPDYFRIELTVGKIIGGLLLILPMVPARFKEWAYVGFGISIISAFVGNIVVMNNANGGGYMAIGAFVVLLISYVYYHKIYRPFKSE</sequence>
<name>A0A6I4I5C2_9SPHI</name>
<dbReference type="GO" id="GO:0016020">
    <property type="term" value="C:membrane"/>
    <property type="evidence" value="ECO:0007669"/>
    <property type="project" value="UniProtKB-SubCell"/>
</dbReference>
<evidence type="ECO:0000313" key="6">
    <source>
        <dbReference type="Proteomes" id="UP000429232"/>
    </source>
</evidence>
<comment type="subcellular location">
    <subcellularLocation>
        <location evidence="1">Membrane</location>
        <topology evidence="1">Multi-pass membrane protein</topology>
    </subcellularLocation>
</comment>
<organism evidence="5 6">
    <name type="scientific">Mucilaginibacter ginkgonis</name>
    <dbReference type="NCBI Taxonomy" id="2682091"/>
    <lineage>
        <taxon>Bacteria</taxon>
        <taxon>Pseudomonadati</taxon>
        <taxon>Bacteroidota</taxon>
        <taxon>Sphingobacteriia</taxon>
        <taxon>Sphingobacteriales</taxon>
        <taxon>Sphingobacteriaceae</taxon>
        <taxon>Mucilaginibacter</taxon>
    </lineage>
</organism>
<evidence type="ECO:0000256" key="2">
    <source>
        <dbReference type="ARBA" id="ARBA00022692"/>
    </source>
</evidence>
<dbReference type="EMBL" id="CP066775">
    <property type="protein sequence ID" value="QQL49177.1"/>
    <property type="molecule type" value="Genomic_DNA"/>
</dbReference>
<dbReference type="RefSeq" id="WP_157526865.1">
    <property type="nucleotide sequence ID" value="NZ_CP066775.1"/>
</dbReference>
<evidence type="ECO:0000313" key="5">
    <source>
        <dbReference type="EMBL" id="QQL49177.1"/>
    </source>
</evidence>
<dbReference type="KEGG" id="mgik:GO620_013470"/>
<evidence type="ECO:0000256" key="1">
    <source>
        <dbReference type="ARBA" id="ARBA00004141"/>
    </source>
</evidence>
<reference evidence="5 6" key="1">
    <citation type="submission" date="2020-12" db="EMBL/GenBank/DDBJ databases">
        <title>HMF7856_wgs.fasta genome submission.</title>
        <authorList>
            <person name="Kang H."/>
            <person name="Kim H."/>
            <person name="Joh K."/>
        </authorList>
    </citation>
    <scope>NUCLEOTIDE SEQUENCE [LARGE SCALE GENOMIC DNA]</scope>
    <source>
        <strain evidence="5 6">HMF7856</strain>
    </source>
</reference>
<protein>
    <submittedName>
        <fullName evidence="5">DoxX family protein</fullName>
    </submittedName>
</protein>
<keyword evidence="3" id="KW-1133">Transmembrane helix</keyword>
<gene>
    <name evidence="5" type="ORF">GO620_013470</name>
</gene>
<dbReference type="Proteomes" id="UP000429232">
    <property type="component" value="Chromosome"/>
</dbReference>
<proteinExistence type="predicted"/>
<keyword evidence="4" id="KW-0472">Membrane</keyword>